<evidence type="ECO:0000259" key="1">
    <source>
        <dbReference type="Pfam" id="PF13354"/>
    </source>
</evidence>
<proteinExistence type="predicted"/>
<dbReference type="Proteomes" id="UP000829517">
    <property type="component" value="Unassembled WGS sequence"/>
</dbReference>
<comment type="caution">
    <text evidence="2">The sequence shown here is derived from an EMBL/GenBank/DDBJ whole genome shotgun (WGS) entry which is preliminary data.</text>
</comment>
<sequence>MKKTIIFSLIIICFSFNSYYPIDGYELTGIRRLAYLERVKSGDVKNLKLPEGALRPLDSIKLRLANPLMNDFDSLPPVDPVLQDEVDGLFRGLNKNYSLTILDMSDNKPVRFAKHRESVGYQPGSVGKLVVLASFFTQLAKIYPDDFEARRALLKTKMIKAGPWALSDHHTVPFYDLETEKYTKRTVRASDVFSLYEWLDNMVSVSNNGAASVVWREAFLMCIFGKDYPALTYEEGEEYFKSVPRSDLSEMAINMVNNPLRELGISEDEWRLGKFFTTGAGNYIPGMGGSIGTPIGLIKFVIALEKGEIVDKESSLEMKRILYLTDRRIRYAASTRLDKAAVFFKSGSFYSCRGQEESEDGCGKYAGTVFNYMNSVAIVEHPDGTRYAVCLMSNVLGKNSAWDHLTLATRIDRLMHTEDKETE</sequence>
<dbReference type="InterPro" id="IPR045155">
    <property type="entry name" value="Beta-lactam_cat"/>
</dbReference>
<dbReference type="RefSeq" id="WP_236959615.1">
    <property type="nucleotide sequence ID" value="NZ_JAETXX010000008.1"/>
</dbReference>
<keyword evidence="3" id="KW-1185">Reference proteome</keyword>
<evidence type="ECO:0000313" key="3">
    <source>
        <dbReference type="Proteomes" id="UP000829517"/>
    </source>
</evidence>
<dbReference type="EMBL" id="JAETXX010000008">
    <property type="protein sequence ID" value="MCF8715650.1"/>
    <property type="molecule type" value="Genomic_DNA"/>
</dbReference>
<dbReference type="Pfam" id="PF13354">
    <property type="entry name" value="Beta-lactamase2"/>
    <property type="match status" value="1"/>
</dbReference>
<dbReference type="Gene3D" id="3.40.710.10">
    <property type="entry name" value="DD-peptidase/beta-lactamase superfamily"/>
    <property type="match status" value="1"/>
</dbReference>
<name>A0ABS9J5I9_9FLAO</name>
<dbReference type="SUPFAM" id="SSF56601">
    <property type="entry name" value="beta-lactamase/transpeptidase-like"/>
    <property type="match status" value="1"/>
</dbReference>
<evidence type="ECO:0000313" key="2">
    <source>
        <dbReference type="EMBL" id="MCF8715650.1"/>
    </source>
</evidence>
<reference evidence="2 3" key="1">
    <citation type="submission" date="2021-01" db="EMBL/GenBank/DDBJ databases">
        <title>Genome sequencing of Joostella atrarenae M1-2 (= KCTC 23194).</title>
        <authorList>
            <person name="Zakaria M.R."/>
            <person name="Lam M.Q."/>
            <person name="Chong C.S."/>
        </authorList>
    </citation>
    <scope>NUCLEOTIDE SEQUENCE [LARGE SCALE GENOMIC DNA]</scope>
    <source>
        <strain evidence="2 3">M1-2</strain>
    </source>
</reference>
<organism evidence="2 3">
    <name type="scientific">Joostella atrarenae</name>
    <dbReference type="NCBI Taxonomy" id="679257"/>
    <lineage>
        <taxon>Bacteria</taxon>
        <taxon>Pseudomonadati</taxon>
        <taxon>Bacteroidota</taxon>
        <taxon>Flavobacteriia</taxon>
        <taxon>Flavobacteriales</taxon>
        <taxon>Flavobacteriaceae</taxon>
        <taxon>Joostella</taxon>
    </lineage>
</organism>
<feature type="domain" description="Beta-lactamase class A catalytic" evidence="1">
    <location>
        <begin position="254"/>
        <end position="392"/>
    </location>
</feature>
<protein>
    <recommendedName>
        <fullName evidence="1">Beta-lactamase class A catalytic domain-containing protein</fullName>
    </recommendedName>
</protein>
<accession>A0ABS9J5I9</accession>
<dbReference type="InterPro" id="IPR012338">
    <property type="entry name" value="Beta-lactam/transpept-like"/>
</dbReference>
<gene>
    <name evidence="2" type="ORF">JM658_12510</name>
</gene>